<evidence type="ECO:0000256" key="3">
    <source>
        <dbReference type="ARBA" id="ARBA00023235"/>
    </source>
</evidence>
<name>A0A552WZE9_9GAMM</name>
<dbReference type="Pfam" id="PF00849">
    <property type="entry name" value="PseudoU_synth_2"/>
    <property type="match status" value="1"/>
</dbReference>
<dbReference type="InterPro" id="IPR002942">
    <property type="entry name" value="S4_RNA-bd"/>
</dbReference>
<evidence type="ECO:0000256" key="1">
    <source>
        <dbReference type="ARBA" id="ARBA00008348"/>
    </source>
</evidence>
<dbReference type="FunFam" id="3.30.70.1560:FF:000001">
    <property type="entry name" value="Pseudouridine synthase"/>
    <property type="match status" value="1"/>
</dbReference>
<evidence type="ECO:0000313" key="9">
    <source>
        <dbReference type="EMBL" id="TRW47969.1"/>
    </source>
</evidence>
<dbReference type="InterPro" id="IPR020103">
    <property type="entry name" value="PsdUridine_synth_cat_dom_sf"/>
</dbReference>
<evidence type="ECO:0000256" key="7">
    <source>
        <dbReference type="RuleBase" id="RU003887"/>
    </source>
</evidence>
<keyword evidence="3 7" id="KW-0413">Isomerase</keyword>
<evidence type="ECO:0000256" key="4">
    <source>
        <dbReference type="ARBA" id="ARBA00036749"/>
    </source>
</evidence>
<comment type="caution">
    <text evidence="9">The sequence shown here is derived from an EMBL/GenBank/DDBJ whole genome shotgun (WGS) entry which is preliminary data.</text>
</comment>
<sequence length="231" mass="25623">MRLDRFLSDTTGMSRKEATRALHRSEVSVDGQVVKKGAVHVSEDSCVEWNGVTLTLLGPTYIMFHKPVGCICANDDPSHVTVFSYLDLPNPDKFHTVGRLDLDTSGLLLVTNDGQWSHRITSPKHACEKVYRAQVSEALRDEHVTAFAEGLKLHGDVELTKPAQLDILSENEALVTLTEGRYHQVRRMFAAIGNRVETLHREAIGGVQLDPNLAPGEFRDLTAEEVAQLAR</sequence>
<dbReference type="SMART" id="SM00363">
    <property type="entry name" value="S4"/>
    <property type="match status" value="1"/>
</dbReference>
<reference evidence="9 10" key="1">
    <citation type="submission" date="2019-07" db="EMBL/GenBank/DDBJ databases">
        <authorList>
            <person name="Yang M."/>
            <person name="Zhao D."/>
            <person name="Xiang H."/>
        </authorList>
    </citation>
    <scope>NUCLEOTIDE SEQUENCE [LARGE SCALE GENOMIC DNA]</scope>
    <source>
        <strain evidence="9 10">IM1326</strain>
    </source>
</reference>
<comment type="catalytic activity">
    <reaction evidence="4">
        <text>uridine(516) in 16S rRNA = pseudouridine(516) in 16S rRNA</text>
        <dbReference type="Rhea" id="RHEA:38867"/>
        <dbReference type="Rhea" id="RHEA-COMP:10089"/>
        <dbReference type="Rhea" id="RHEA-COMP:10090"/>
        <dbReference type="ChEBI" id="CHEBI:65314"/>
        <dbReference type="ChEBI" id="CHEBI:65315"/>
        <dbReference type="EC" id="5.4.99.19"/>
    </reaction>
</comment>
<dbReference type="NCBIfam" id="TIGR00093">
    <property type="entry name" value="pseudouridine synthase"/>
    <property type="match status" value="1"/>
</dbReference>
<keyword evidence="10" id="KW-1185">Reference proteome</keyword>
<dbReference type="PROSITE" id="PS50889">
    <property type="entry name" value="S4"/>
    <property type="match status" value="1"/>
</dbReference>
<comment type="function">
    <text evidence="5">Responsible for synthesis of pseudouridine from uracil-516 in 16S ribosomal RNA.</text>
</comment>
<organism evidence="9 10">
    <name type="scientific">Aliidiomarina halalkaliphila</name>
    <dbReference type="NCBI Taxonomy" id="2593535"/>
    <lineage>
        <taxon>Bacteria</taxon>
        <taxon>Pseudomonadati</taxon>
        <taxon>Pseudomonadota</taxon>
        <taxon>Gammaproteobacteria</taxon>
        <taxon>Alteromonadales</taxon>
        <taxon>Idiomarinaceae</taxon>
        <taxon>Aliidiomarina</taxon>
    </lineage>
</organism>
<dbReference type="GO" id="GO:0003723">
    <property type="term" value="F:RNA binding"/>
    <property type="evidence" value="ECO:0007669"/>
    <property type="project" value="UniProtKB-KW"/>
</dbReference>
<gene>
    <name evidence="9" type="primary">rsuA</name>
    <name evidence="9" type="ORF">FM042_11600</name>
</gene>
<dbReference type="InterPro" id="IPR018496">
    <property type="entry name" value="PsdUridine_synth_RsuA/RluB_CS"/>
</dbReference>
<feature type="domain" description="RNA-binding S4" evidence="8">
    <location>
        <begin position="1"/>
        <end position="58"/>
    </location>
</feature>
<dbReference type="Gene3D" id="3.10.290.10">
    <property type="entry name" value="RNA-binding S4 domain"/>
    <property type="match status" value="1"/>
</dbReference>
<protein>
    <recommendedName>
        <fullName evidence="7">Pseudouridine synthase</fullName>
        <ecNumber evidence="7">5.4.99.-</ecNumber>
    </recommendedName>
</protein>
<dbReference type="GO" id="GO:0160136">
    <property type="term" value="F:16S rRNA pseudouridine(516) synthase activity"/>
    <property type="evidence" value="ECO:0007669"/>
    <property type="project" value="UniProtKB-EC"/>
</dbReference>
<proteinExistence type="inferred from homology"/>
<dbReference type="AlphaFoldDB" id="A0A552WZE9"/>
<dbReference type="Gene3D" id="3.30.70.580">
    <property type="entry name" value="Pseudouridine synthase I, catalytic domain, N-terminal subdomain"/>
    <property type="match status" value="1"/>
</dbReference>
<dbReference type="InterPro" id="IPR036986">
    <property type="entry name" value="S4_RNA-bd_sf"/>
</dbReference>
<dbReference type="InterPro" id="IPR020094">
    <property type="entry name" value="TruA/RsuA/RluB/E/F_N"/>
</dbReference>
<evidence type="ECO:0000256" key="2">
    <source>
        <dbReference type="ARBA" id="ARBA00022884"/>
    </source>
</evidence>
<dbReference type="NCBIfam" id="NF008097">
    <property type="entry name" value="PRK10839.1"/>
    <property type="match status" value="1"/>
</dbReference>
<dbReference type="InterPro" id="IPR050343">
    <property type="entry name" value="RsuA_PseudoU_synthase"/>
</dbReference>
<dbReference type="SUPFAM" id="SSF55120">
    <property type="entry name" value="Pseudouridine synthase"/>
    <property type="match status" value="1"/>
</dbReference>
<dbReference type="EC" id="5.4.99.-" evidence="7"/>
<evidence type="ECO:0000256" key="6">
    <source>
        <dbReference type="PROSITE-ProRule" id="PRU00182"/>
    </source>
</evidence>
<dbReference type="OrthoDB" id="9807213at2"/>
<dbReference type="GO" id="GO:0005829">
    <property type="term" value="C:cytosol"/>
    <property type="evidence" value="ECO:0007669"/>
    <property type="project" value="UniProtKB-ARBA"/>
</dbReference>
<dbReference type="EMBL" id="VJWL01000005">
    <property type="protein sequence ID" value="TRW47969.1"/>
    <property type="molecule type" value="Genomic_DNA"/>
</dbReference>
<dbReference type="InterPro" id="IPR006145">
    <property type="entry name" value="PsdUridine_synth_RsuA/RluA"/>
</dbReference>
<dbReference type="PANTHER" id="PTHR47683:SF4">
    <property type="entry name" value="PSEUDOURIDINE SYNTHASE"/>
    <property type="match status" value="1"/>
</dbReference>
<dbReference type="RefSeq" id="WP_143236608.1">
    <property type="nucleotide sequence ID" value="NZ_VJWL01000005.1"/>
</dbReference>
<accession>A0A552WZE9</accession>
<evidence type="ECO:0000256" key="5">
    <source>
        <dbReference type="ARBA" id="ARBA00037590"/>
    </source>
</evidence>
<dbReference type="InterPro" id="IPR042092">
    <property type="entry name" value="PsdUridine_s_RsuA/RluB/E/F_cat"/>
</dbReference>
<dbReference type="InterPro" id="IPR000748">
    <property type="entry name" value="PsdUridine_synth_RsuA/RluB/E/F"/>
</dbReference>
<comment type="similarity">
    <text evidence="1 7">Belongs to the pseudouridine synthase RsuA family.</text>
</comment>
<dbReference type="Gene3D" id="3.30.70.1560">
    <property type="entry name" value="Alpha-L RNA-binding motif"/>
    <property type="match status" value="1"/>
</dbReference>
<dbReference type="PANTHER" id="PTHR47683">
    <property type="entry name" value="PSEUDOURIDINE SYNTHASE FAMILY PROTEIN-RELATED"/>
    <property type="match status" value="1"/>
</dbReference>
<dbReference type="SUPFAM" id="SSF55174">
    <property type="entry name" value="Alpha-L RNA-binding motif"/>
    <property type="match status" value="1"/>
</dbReference>
<dbReference type="Proteomes" id="UP000320359">
    <property type="component" value="Unassembled WGS sequence"/>
</dbReference>
<evidence type="ECO:0000313" key="10">
    <source>
        <dbReference type="Proteomes" id="UP000320359"/>
    </source>
</evidence>
<evidence type="ECO:0000259" key="8">
    <source>
        <dbReference type="SMART" id="SM00363"/>
    </source>
</evidence>
<dbReference type="CDD" id="cd02553">
    <property type="entry name" value="PseudoU_synth_RsuA"/>
    <property type="match status" value="1"/>
</dbReference>
<dbReference type="GO" id="GO:0000455">
    <property type="term" value="P:enzyme-directed rRNA pseudouridine synthesis"/>
    <property type="evidence" value="ECO:0007669"/>
    <property type="project" value="UniProtKB-ARBA"/>
</dbReference>
<keyword evidence="2 6" id="KW-0694">RNA-binding</keyword>
<dbReference type="PROSITE" id="PS01149">
    <property type="entry name" value="PSI_RSU"/>
    <property type="match status" value="1"/>
</dbReference>